<dbReference type="GO" id="GO:0000428">
    <property type="term" value="C:DNA-directed RNA polymerase complex"/>
    <property type="evidence" value="ECO:0007669"/>
    <property type="project" value="UniProtKB-KW"/>
</dbReference>
<evidence type="ECO:0000256" key="3">
    <source>
        <dbReference type="ARBA" id="ARBA00022679"/>
    </source>
</evidence>
<evidence type="ECO:0000256" key="2">
    <source>
        <dbReference type="ARBA" id="ARBA00022478"/>
    </source>
</evidence>
<evidence type="ECO:0000256" key="4">
    <source>
        <dbReference type="ARBA" id="ARBA00022695"/>
    </source>
</evidence>
<evidence type="ECO:0000256" key="6">
    <source>
        <dbReference type="ARBA" id="ARBA00031937"/>
    </source>
</evidence>
<dbReference type="Proteomes" id="UP000672038">
    <property type="component" value="Chromosome"/>
</dbReference>
<evidence type="ECO:0000313" key="10">
    <source>
        <dbReference type="Proteomes" id="UP000672038"/>
    </source>
</evidence>
<organism evidence="9 10">
    <name type="scientific">Loofah witches'-broom phytoplasma</name>
    <dbReference type="NCBI Taxonomy" id="35773"/>
    <lineage>
        <taxon>Bacteria</taxon>
        <taxon>Bacillati</taxon>
        <taxon>Mycoplasmatota</taxon>
        <taxon>Mollicutes</taxon>
        <taxon>Acholeplasmatales</taxon>
        <taxon>Acholeplasmataceae</taxon>
        <taxon>Candidatus Phytoplasma</taxon>
        <taxon>16SrVIII (Loofah witches'-broom group)</taxon>
    </lineage>
</organism>
<sequence>MLNNSKEINSLASMAELSYQILQQNKQPMAVEQLIKKVFELKKIDFNNKEKFIQLYLDIVLSGCFVFVGDNLWDVKKDNLNLWDQEYFANPTSDEEISTKEEDIEDILDFDEFESKSDENKDNTNEDIKEFKEEKLDLNIDEDEDESGILNNLDENLEEEEIFEVDKNKNDEYEEEITPDYYEEYYNE</sequence>
<dbReference type="RefSeq" id="WP_210954566.1">
    <property type="nucleotide sequence ID" value="NZ_CP054393.1"/>
</dbReference>
<keyword evidence="4" id="KW-0548">Nucleotidyltransferase</keyword>
<comment type="similarity">
    <text evidence="1">Belongs to the RpoE family.</text>
</comment>
<dbReference type="PROSITE" id="PS51913">
    <property type="entry name" value="HTH_HARE"/>
    <property type="match status" value="1"/>
</dbReference>
<dbReference type="KEGG" id="pluf:LFWB_5300"/>
<keyword evidence="10" id="KW-1185">Reference proteome</keyword>
<feature type="coiled-coil region" evidence="7">
    <location>
        <begin position="114"/>
        <end position="141"/>
    </location>
</feature>
<evidence type="ECO:0000256" key="7">
    <source>
        <dbReference type="SAM" id="Coils"/>
    </source>
</evidence>
<name>A0A975INP0_LOWBP</name>
<keyword evidence="5" id="KW-0804">Transcription</keyword>
<proteinExistence type="inferred from homology"/>
<accession>A0A975INP0</accession>
<protein>
    <recommendedName>
        <fullName evidence="6">RNAP delta factor</fullName>
    </recommendedName>
</protein>
<gene>
    <name evidence="9" type="primary">rpoE</name>
    <name evidence="9" type="ORF">LFWB_5300</name>
</gene>
<dbReference type="InterPro" id="IPR007759">
    <property type="entry name" value="Asxl_HARE-HTH"/>
</dbReference>
<dbReference type="GO" id="GO:0006351">
    <property type="term" value="P:DNA-templated transcription"/>
    <property type="evidence" value="ECO:0007669"/>
    <property type="project" value="InterPro"/>
</dbReference>
<keyword evidence="7" id="KW-0175">Coiled coil</keyword>
<dbReference type="InterPro" id="IPR029757">
    <property type="entry name" value="RpoE"/>
</dbReference>
<evidence type="ECO:0000256" key="1">
    <source>
        <dbReference type="ARBA" id="ARBA00009828"/>
    </source>
</evidence>
<dbReference type="NCBIfam" id="TIGR04567">
    <property type="entry name" value="RNAP_delt_lowGC"/>
    <property type="match status" value="1"/>
</dbReference>
<dbReference type="Gene3D" id="1.10.10.1250">
    <property type="entry name" value="RNA polymerase, subunit delta, N-terminal domain"/>
    <property type="match status" value="1"/>
</dbReference>
<keyword evidence="2 9" id="KW-0240">DNA-directed RNA polymerase</keyword>
<reference evidence="9" key="1">
    <citation type="submission" date="2020-06" db="EMBL/GenBank/DDBJ databases">
        <title>Complete genome sequence of Candidatus Phytoplasma luffae NCHU2019.</title>
        <authorList>
            <person name="Cho S.-T."/>
            <person name="Tan C.-M."/>
            <person name="Li J.-R."/>
            <person name="Chien Y.-Y."/>
            <person name="Chiu Y.-C."/>
            <person name="Yang J.-Y."/>
            <person name="Kuo C.-H."/>
        </authorList>
    </citation>
    <scope>NUCLEOTIDE SEQUENCE</scope>
    <source>
        <strain evidence="9">NCHU2019</strain>
    </source>
</reference>
<feature type="domain" description="HTH HARE-type" evidence="8">
    <location>
        <begin position="12"/>
        <end position="78"/>
    </location>
</feature>
<evidence type="ECO:0000256" key="5">
    <source>
        <dbReference type="ARBA" id="ARBA00023163"/>
    </source>
</evidence>
<dbReference type="EMBL" id="CP054393">
    <property type="protein sequence ID" value="QTX03096.1"/>
    <property type="molecule type" value="Genomic_DNA"/>
</dbReference>
<evidence type="ECO:0000313" key="9">
    <source>
        <dbReference type="EMBL" id="QTX03096.1"/>
    </source>
</evidence>
<dbReference type="InterPro" id="IPR038087">
    <property type="entry name" value="RNAP_delta_N_dom_sf"/>
</dbReference>
<dbReference type="GO" id="GO:0016779">
    <property type="term" value="F:nucleotidyltransferase activity"/>
    <property type="evidence" value="ECO:0007669"/>
    <property type="project" value="UniProtKB-KW"/>
</dbReference>
<dbReference type="GO" id="GO:0006355">
    <property type="term" value="P:regulation of DNA-templated transcription"/>
    <property type="evidence" value="ECO:0007669"/>
    <property type="project" value="InterPro"/>
</dbReference>
<evidence type="ECO:0000259" key="8">
    <source>
        <dbReference type="PROSITE" id="PS51913"/>
    </source>
</evidence>
<dbReference type="AlphaFoldDB" id="A0A975INP0"/>
<keyword evidence="3" id="KW-0808">Transferase</keyword>